<organism evidence="2 3">
    <name type="scientific">Streptococcus downei MFe28</name>
    <dbReference type="NCBI Taxonomy" id="764290"/>
    <lineage>
        <taxon>Bacteria</taxon>
        <taxon>Bacillati</taxon>
        <taxon>Bacillota</taxon>
        <taxon>Bacilli</taxon>
        <taxon>Lactobacillales</taxon>
        <taxon>Streptococcaceae</taxon>
        <taxon>Streptococcus</taxon>
    </lineage>
</organism>
<proteinExistence type="predicted"/>
<gene>
    <name evidence="2" type="ORF">NCTC11391_01503</name>
</gene>
<evidence type="ECO:0000259" key="1">
    <source>
        <dbReference type="PROSITE" id="PS51819"/>
    </source>
</evidence>
<protein>
    <submittedName>
        <fullName evidence="2">Glyoxalase/bleomycin resistance protein/dioxygenase</fullName>
    </submittedName>
</protein>
<dbReference type="AlphaFoldDB" id="A0A380JED3"/>
<evidence type="ECO:0000313" key="3">
    <source>
        <dbReference type="Proteomes" id="UP000254082"/>
    </source>
</evidence>
<dbReference type="RefSeq" id="WP_115325196.1">
    <property type="nucleotide sequence ID" value="NZ_UHFA01000002.1"/>
</dbReference>
<dbReference type="SUPFAM" id="SSF54593">
    <property type="entry name" value="Glyoxalase/Bleomycin resistance protein/Dihydroxybiphenyl dioxygenase"/>
    <property type="match status" value="1"/>
</dbReference>
<reference evidence="2 3" key="1">
    <citation type="submission" date="2018-06" db="EMBL/GenBank/DDBJ databases">
        <authorList>
            <consortium name="Pathogen Informatics"/>
            <person name="Doyle S."/>
        </authorList>
    </citation>
    <scope>NUCLEOTIDE SEQUENCE [LARGE SCALE GENOMIC DNA]</scope>
    <source>
        <strain evidence="3">NCTC 11391</strain>
    </source>
</reference>
<evidence type="ECO:0000313" key="2">
    <source>
        <dbReference type="EMBL" id="SUN36493.1"/>
    </source>
</evidence>
<dbReference type="InterPro" id="IPR004360">
    <property type="entry name" value="Glyas_Fos-R_dOase_dom"/>
</dbReference>
<dbReference type="InterPro" id="IPR051332">
    <property type="entry name" value="Fosfomycin_Res_Enzymes"/>
</dbReference>
<dbReference type="EMBL" id="UHFA01000002">
    <property type="protein sequence ID" value="SUN36493.1"/>
    <property type="molecule type" value="Genomic_DNA"/>
</dbReference>
<name>A0A380JED3_STRDO</name>
<dbReference type="InterPro" id="IPR029068">
    <property type="entry name" value="Glyas_Bleomycin-R_OHBP_Dase"/>
</dbReference>
<accession>A0A380JED3</accession>
<keyword evidence="2" id="KW-0223">Dioxygenase</keyword>
<dbReference type="OrthoDB" id="9789012at2"/>
<keyword evidence="3" id="KW-1185">Reference proteome</keyword>
<dbReference type="Pfam" id="PF00903">
    <property type="entry name" value="Glyoxalase"/>
    <property type="match status" value="1"/>
</dbReference>
<feature type="domain" description="VOC" evidence="1">
    <location>
        <begin position="2"/>
        <end position="127"/>
    </location>
</feature>
<dbReference type="Gene3D" id="3.10.180.10">
    <property type="entry name" value="2,3-Dihydroxybiphenyl 1,2-Dioxygenase, domain 1"/>
    <property type="match status" value="1"/>
</dbReference>
<sequence length="127" mass="14303">MKIEHLAIYVNDLEGAKEFFQSYFQASANQLYHNQKTGFKSYFLSFEDGARLEIMTKPDTVDLEKETNRTGLAHFAMSLGSKEAVDALTKRLDADGYKCINGPRITGDGYYESVVLGFENNTIELTV</sequence>
<keyword evidence="2" id="KW-0560">Oxidoreductase</keyword>
<dbReference type="InterPro" id="IPR037523">
    <property type="entry name" value="VOC_core"/>
</dbReference>
<dbReference type="PANTHER" id="PTHR36113">
    <property type="entry name" value="LYASE, PUTATIVE-RELATED-RELATED"/>
    <property type="match status" value="1"/>
</dbReference>
<dbReference type="GO" id="GO:0051213">
    <property type="term" value="F:dioxygenase activity"/>
    <property type="evidence" value="ECO:0007669"/>
    <property type="project" value="UniProtKB-KW"/>
</dbReference>
<dbReference type="PANTHER" id="PTHR36113:SF1">
    <property type="entry name" value="GLYOXALASE_BLEOMYCIN RESISTANCE PROTEIN_DIOXYGENASE"/>
    <property type="match status" value="1"/>
</dbReference>
<dbReference type="PROSITE" id="PS51819">
    <property type="entry name" value="VOC"/>
    <property type="match status" value="1"/>
</dbReference>
<dbReference type="Proteomes" id="UP000254082">
    <property type="component" value="Unassembled WGS sequence"/>
</dbReference>